<dbReference type="Proteomes" id="UP001200513">
    <property type="component" value="Chromosome"/>
</dbReference>
<protein>
    <submittedName>
        <fullName evidence="1">Uncharacterized protein</fullName>
    </submittedName>
</protein>
<sequence length="75" mass="9070">MSYKIEAKKIFLFLDKHMEKTLDDKKCIQTLKKANYQWRQMEWIGWFIEYKIKELLFEYLGGSDGPSIVIHNLII</sequence>
<accession>A0A9Y1BRR4</accession>
<reference evidence="1" key="1">
    <citation type="journal article" date="2022" name="Nat. Microbiol.">
        <title>Unique mobile elements and scalable gene flow at the prokaryote-eukaryote boundary revealed by circularized Asgard archaea genomes.</title>
        <authorList>
            <person name="Wu F."/>
            <person name="Speth D.R."/>
            <person name="Philosof A."/>
            <person name="Cremiere A."/>
            <person name="Narayanan A."/>
            <person name="Barco R.A."/>
            <person name="Connon S.A."/>
            <person name="Amend J.P."/>
            <person name="Antoshechkin I.A."/>
            <person name="Orphan V.J."/>
        </authorList>
    </citation>
    <scope>NUCLEOTIDE SEQUENCE</scope>
    <source>
        <strain evidence="1">PR6</strain>
    </source>
</reference>
<name>A0A9Y1BRR4_9ARCH</name>
<dbReference type="AlphaFoldDB" id="A0A9Y1BRR4"/>
<dbReference type="EMBL" id="CP084167">
    <property type="protein sequence ID" value="UJG43944.1"/>
    <property type="molecule type" value="Genomic_DNA"/>
</dbReference>
<gene>
    <name evidence="1" type="ORF">K9W46_01870</name>
</gene>
<proteinExistence type="predicted"/>
<evidence type="ECO:0000313" key="1">
    <source>
        <dbReference type="EMBL" id="UJG43944.1"/>
    </source>
</evidence>
<organism evidence="1">
    <name type="scientific">Candidatus Heimdallarchaeum endolithica</name>
    <dbReference type="NCBI Taxonomy" id="2876572"/>
    <lineage>
        <taxon>Archaea</taxon>
        <taxon>Promethearchaeati</taxon>
        <taxon>Candidatus Heimdallarchaeota</taxon>
        <taxon>Candidatus Heimdallarchaeia (ex Rinke et al. 2021) (nom. nud.)</taxon>
        <taxon>Candidatus Heimdallarchaeales</taxon>
        <taxon>Candidatus Heimdallarchaeaceae</taxon>
        <taxon>Candidatus Heimdallarchaeum</taxon>
    </lineage>
</organism>